<dbReference type="Gene3D" id="3.30.2310.20">
    <property type="entry name" value="RelE-like"/>
    <property type="match status" value="1"/>
</dbReference>
<dbReference type="Pfam" id="PF05016">
    <property type="entry name" value="ParE_toxin"/>
    <property type="match status" value="1"/>
</dbReference>
<evidence type="ECO:0000313" key="4">
    <source>
        <dbReference type="Proteomes" id="UP000017837"/>
    </source>
</evidence>
<evidence type="ECO:0000313" key="3">
    <source>
        <dbReference type="EMBL" id="ESQ94620.1"/>
    </source>
</evidence>
<organism evidence="3 4">
    <name type="scientific">Asticcacaulis benevestitus DSM 16100 = ATCC BAA-896</name>
    <dbReference type="NCBI Taxonomy" id="1121022"/>
    <lineage>
        <taxon>Bacteria</taxon>
        <taxon>Pseudomonadati</taxon>
        <taxon>Pseudomonadota</taxon>
        <taxon>Alphaproteobacteria</taxon>
        <taxon>Caulobacterales</taxon>
        <taxon>Caulobacteraceae</taxon>
        <taxon>Asticcacaulis</taxon>
    </lineage>
</organism>
<accession>V4Q9V5</accession>
<gene>
    <name evidence="3" type="ORF">ABENE_00575</name>
</gene>
<evidence type="ECO:0000256" key="2">
    <source>
        <dbReference type="ARBA" id="ARBA00022649"/>
    </source>
</evidence>
<dbReference type="AlphaFoldDB" id="V4Q9V5"/>
<dbReference type="eggNOG" id="COG3668">
    <property type="taxonomic scope" value="Bacteria"/>
</dbReference>
<comment type="caution">
    <text evidence="3">The sequence shown here is derived from an EMBL/GenBank/DDBJ whole genome shotgun (WGS) entry which is preliminary data.</text>
</comment>
<dbReference type="RefSeq" id="WP_018081161.1">
    <property type="nucleotide sequence ID" value="NZ_AQWM01000004.1"/>
</dbReference>
<keyword evidence="4" id="KW-1185">Reference proteome</keyword>
<evidence type="ECO:0008006" key="5">
    <source>
        <dbReference type="Google" id="ProtNLM"/>
    </source>
</evidence>
<dbReference type="OrthoDB" id="8369899at2"/>
<protein>
    <recommendedName>
        <fullName evidence="5">Plasmid stabilization protein</fullName>
    </recommendedName>
</protein>
<sequence length="96" mass="11042">MNFILSDEARDDLIDIQDYIALDSPRQAERVIDDIFTVFDKLAANPMIGHVREDLTSRPVRFFSVHSYLIIYNATSRPLSIVRILSGYRDIAVLLE</sequence>
<dbReference type="EMBL" id="AWGB01000001">
    <property type="protein sequence ID" value="ESQ94620.1"/>
    <property type="molecule type" value="Genomic_DNA"/>
</dbReference>
<dbReference type="PANTHER" id="PTHR33755">
    <property type="entry name" value="TOXIN PARE1-RELATED"/>
    <property type="match status" value="1"/>
</dbReference>
<dbReference type="PANTHER" id="PTHR33755:SF6">
    <property type="entry name" value="PLASMID STABILIZATION SYSTEM PROTEIN"/>
    <property type="match status" value="1"/>
</dbReference>
<dbReference type="PATRIC" id="fig|1121022.4.peg.114"/>
<name>V4Q9V5_9CAUL</name>
<dbReference type="Proteomes" id="UP000017837">
    <property type="component" value="Unassembled WGS sequence"/>
</dbReference>
<keyword evidence="2" id="KW-1277">Toxin-antitoxin system</keyword>
<evidence type="ECO:0000256" key="1">
    <source>
        <dbReference type="ARBA" id="ARBA00006226"/>
    </source>
</evidence>
<dbReference type="STRING" id="1121022.GCA_000376105_01493"/>
<comment type="similarity">
    <text evidence="1">Belongs to the RelE toxin family.</text>
</comment>
<proteinExistence type="inferred from homology"/>
<dbReference type="InterPro" id="IPR007712">
    <property type="entry name" value="RelE/ParE_toxin"/>
</dbReference>
<dbReference type="InterPro" id="IPR035093">
    <property type="entry name" value="RelE/ParE_toxin_dom_sf"/>
</dbReference>
<reference evidence="3 4" key="1">
    <citation type="journal article" date="2014" name="Nature">
        <title>Sequential evolution of bacterial morphology by co-option of a developmental regulator.</title>
        <authorList>
            <person name="Jiang C."/>
            <person name="Brown P.J."/>
            <person name="Ducret A."/>
            <person name="Brun Y.V."/>
        </authorList>
    </citation>
    <scope>NUCLEOTIDE SEQUENCE [LARGE SCALE GENOMIC DNA]</scope>
    <source>
        <strain evidence="3 4">DSM 16100</strain>
    </source>
</reference>
<dbReference type="InterPro" id="IPR051803">
    <property type="entry name" value="TA_system_RelE-like_toxin"/>
</dbReference>